<feature type="region of interest" description="Disordered" evidence="1">
    <location>
        <begin position="62"/>
        <end position="92"/>
    </location>
</feature>
<gene>
    <name evidence="2" type="ORF">RNC47_10405</name>
</gene>
<protein>
    <submittedName>
        <fullName evidence="2">Uncharacterized protein</fullName>
    </submittedName>
</protein>
<dbReference type="Proteomes" id="UP001183420">
    <property type="component" value="Unassembled WGS sequence"/>
</dbReference>
<dbReference type="RefSeq" id="WP_311597616.1">
    <property type="nucleotide sequence ID" value="NZ_JAVREM010000008.1"/>
</dbReference>
<reference evidence="3" key="1">
    <citation type="submission" date="2023-07" db="EMBL/GenBank/DDBJ databases">
        <title>30 novel species of actinomycetes from the DSMZ collection.</title>
        <authorList>
            <person name="Nouioui I."/>
        </authorList>
    </citation>
    <scope>NUCLEOTIDE SEQUENCE [LARGE SCALE GENOMIC DNA]</scope>
    <source>
        <strain evidence="3">DSM 44918</strain>
    </source>
</reference>
<evidence type="ECO:0000256" key="1">
    <source>
        <dbReference type="SAM" id="MobiDB-lite"/>
    </source>
</evidence>
<keyword evidence="3" id="KW-1185">Reference proteome</keyword>
<proteinExistence type="predicted"/>
<accession>A0ABU2LNV8</accession>
<sequence>MPTPPALHFTTEEVEAQAGVAPWDRQRRFRDEIDPDDIATTATAYARAAGEVRRVQDLAGRASQMSQHPGGWQGAPLVDGAGRVDETSQGLRRGGAEIDEVVGYVARAMRTAQDTEANVHDLIHGPRAGTGFGSGGLSASGSGLNVQYEDHLARARADWIGLEGALELAVRQWAADHQDHLGPPSYWPTVFYDGRERDVDHAQPAPNQFVFDLPQSLAQEIRGIHLREAAESATRTHGEMDAEITRYRNNLTEIAGELRRLGYDPTEGPFTLMTNAPMARFAAEQINGQVAAGVPDPHILELHTRDLGGITSDIDDMNSLAPLIMPGSPRELSSRERAYLLAFYDTLSPDAISGLGQLGDNHLAARTRVANGVNMLMNTEIGGVDPTAGGMVPASIREFVYADENSALFNQSGEQFNTAMNRFNGFGALMETATVSSGTRFSKDLGHAAVQIQQAVAERGEVEAWATASDHGSGISLAPNTASSGMLEAAALNTVASADLLNDQAFREDLLSQRWAESQGAAELVHSGTIVPSDVAPNSPEAERYIDAAHGVLTHASQHGGAITGPDQAALQQSIGDTALSYLDLISRGEPRVSSIWEWPEGDEEVINGKVIRHGFDLSREDRQGLFSFMNGAESQVRDQFFSGVAQWQQSTATGGFIRDEHGPEAAGLSPEAYARAGAGETTTFRNIGTIAGAIAEAQGRGDVEDHTDDKTTGLNTITTLTSVANTVLEAGKFGGATSLGAFGLSEGLRHVLPDGDAAAQQAHWESLSTGDVETRVAVANAARAANYHGIAGETAGPPPLDPNGDTTVSGWAYNVVGRTPFLETMRDAYKTEQGT</sequence>
<comment type="caution">
    <text evidence="2">The sequence shown here is derived from an EMBL/GenBank/DDBJ whole genome shotgun (WGS) entry which is preliminary data.</text>
</comment>
<evidence type="ECO:0000313" key="3">
    <source>
        <dbReference type="Proteomes" id="UP001183420"/>
    </source>
</evidence>
<name>A0ABU2LNV8_9ACTN</name>
<evidence type="ECO:0000313" key="2">
    <source>
        <dbReference type="EMBL" id="MDT0318748.1"/>
    </source>
</evidence>
<organism evidence="2 3">
    <name type="scientific">Streptomyces millisiae</name>
    <dbReference type="NCBI Taxonomy" id="3075542"/>
    <lineage>
        <taxon>Bacteria</taxon>
        <taxon>Bacillati</taxon>
        <taxon>Actinomycetota</taxon>
        <taxon>Actinomycetes</taxon>
        <taxon>Kitasatosporales</taxon>
        <taxon>Streptomycetaceae</taxon>
        <taxon>Streptomyces</taxon>
    </lineage>
</organism>
<dbReference type="EMBL" id="JAVREM010000008">
    <property type="protein sequence ID" value="MDT0318748.1"/>
    <property type="molecule type" value="Genomic_DNA"/>
</dbReference>